<sequence>MKKLIVVVVGLFLISCDNTEEYDKIAGEWNCTQWIVESTGEDRCNDNVYFNFKRDKTYASKITGEEETGVYKLANGLLYSTPKGKLEIGVEINKLNNDTLQFIMSRAGSKEILTLLRKK</sequence>
<reference evidence="2 3" key="1">
    <citation type="submission" date="2020-07" db="EMBL/GenBank/DDBJ databases">
        <title>Description of Kordia aestuariivivens sp. nov., isolated from a tidal flat.</title>
        <authorList>
            <person name="Park S."/>
            <person name="Yoon J.-H."/>
        </authorList>
    </citation>
    <scope>NUCLEOTIDE SEQUENCE [LARGE SCALE GENOMIC DNA]</scope>
    <source>
        <strain evidence="2 3">YSTF-M3</strain>
    </source>
</reference>
<gene>
    <name evidence="2" type="ORF">H2O64_09345</name>
</gene>
<dbReference type="EMBL" id="JACGWS010000005">
    <property type="protein sequence ID" value="MBC8754874.1"/>
    <property type="molecule type" value="Genomic_DNA"/>
</dbReference>
<keyword evidence="3" id="KW-1185">Reference proteome</keyword>
<proteinExistence type="predicted"/>
<dbReference type="PROSITE" id="PS51257">
    <property type="entry name" value="PROKAR_LIPOPROTEIN"/>
    <property type="match status" value="1"/>
</dbReference>
<dbReference type="InterPro" id="IPR024311">
    <property type="entry name" value="Lipocalin-like"/>
</dbReference>
<feature type="domain" description="Lipocalin-like" evidence="1">
    <location>
        <begin position="25"/>
        <end position="102"/>
    </location>
</feature>
<evidence type="ECO:0000313" key="3">
    <source>
        <dbReference type="Proteomes" id="UP000619238"/>
    </source>
</evidence>
<dbReference type="RefSeq" id="WP_187561926.1">
    <property type="nucleotide sequence ID" value="NZ_JACGWS010000005.1"/>
</dbReference>
<dbReference type="Pfam" id="PF13648">
    <property type="entry name" value="Lipocalin_4"/>
    <property type="match status" value="1"/>
</dbReference>
<accession>A0ABR7Q8I1</accession>
<evidence type="ECO:0000313" key="2">
    <source>
        <dbReference type="EMBL" id="MBC8754874.1"/>
    </source>
</evidence>
<organism evidence="2 3">
    <name type="scientific">Kordia aestuariivivens</name>
    <dbReference type="NCBI Taxonomy" id="2759037"/>
    <lineage>
        <taxon>Bacteria</taxon>
        <taxon>Pseudomonadati</taxon>
        <taxon>Bacteroidota</taxon>
        <taxon>Flavobacteriia</taxon>
        <taxon>Flavobacteriales</taxon>
        <taxon>Flavobacteriaceae</taxon>
        <taxon>Kordia</taxon>
    </lineage>
</organism>
<comment type="caution">
    <text evidence="2">The sequence shown here is derived from an EMBL/GenBank/DDBJ whole genome shotgun (WGS) entry which is preliminary data.</text>
</comment>
<evidence type="ECO:0000259" key="1">
    <source>
        <dbReference type="Pfam" id="PF13648"/>
    </source>
</evidence>
<name>A0ABR7Q8I1_9FLAO</name>
<protein>
    <submittedName>
        <fullName evidence="2">Lipocalin family protein</fullName>
    </submittedName>
</protein>
<dbReference type="Proteomes" id="UP000619238">
    <property type="component" value="Unassembled WGS sequence"/>
</dbReference>